<accession>A0A496PMI9</accession>
<sequence>MAEPVILYGNPVAAVKAWLDARLGGVKAFADVPKTRPESFVILTPSGGSDLSPVHDRALMMVDSWGPTAAKAQDLAQLVRAHLGSLRNDRVRGVLIYTAKPLGGLVYVPDPDAALPRYRQNWEFVTRGEQIQ</sequence>
<evidence type="ECO:0000313" key="1">
    <source>
        <dbReference type="EMBL" id="RKW71748.1"/>
    </source>
</evidence>
<protein>
    <recommendedName>
        <fullName evidence="3">DUF3168 domain-containing protein</fullName>
    </recommendedName>
</protein>
<keyword evidence="2" id="KW-1185">Reference proteome</keyword>
<name>A0A496PMI9_9MICC</name>
<dbReference type="Proteomes" id="UP000273119">
    <property type="component" value="Unassembled WGS sequence"/>
</dbReference>
<comment type="caution">
    <text evidence="1">The sequence shown here is derived from an EMBL/GenBank/DDBJ whole genome shotgun (WGS) entry which is preliminary data.</text>
</comment>
<organism evidence="1 2">
    <name type="scientific">Galactobacter caseinivorans</name>
    <dbReference type="NCBI Taxonomy" id="2676123"/>
    <lineage>
        <taxon>Bacteria</taxon>
        <taxon>Bacillati</taxon>
        <taxon>Actinomycetota</taxon>
        <taxon>Actinomycetes</taxon>
        <taxon>Micrococcales</taxon>
        <taxon>Micrococcaceae</taxon>
        <taxon>Galactobacter</taxon>
    </lineage>
</organism>
<dbReference type="RefSeq" id="WP_121484011.1">
    <property type="nucleotide sequence ID" value="NZ_QQXL01000001.1"/>
</dbReference>
<evidence type="ECO:0008006" key="3">
    <source>
        <dbReference type="Google" id="ProtNLM"/>
    </source>
</evidence>
<evidence type="ECO:0000313" key="2">
    <source>
        <dbReference type="Proteomes" id="UP000273119"/>
    </source>
</evidence>
<proteinExistence type="predicted"/>
<gene>
    <name evidence="1" type="ORF">DWQ67_02670</name>
</gene>
<dbReference type="EMBL" id="QQXL01000001">
    <property type="protein sequence ID" value="RKW71748.1"/>
    <property type="molecule type" value="Genomic_DNA"/>
</dbReference>
<dbReference type="AlphaFoldDB" id="A0A496PMI9"/>
<reference evidence="1 2" key="1">
    <citation type="submission" date="2018-07" db="EMBL/GenBank/DDBJ databases">
        <title>Arthrobacter sp. nov., isolated from raw cow's milk with high bacterial count.</title>
        <authorList>
            <person name="Hahne J."/>
            <person name="Isele D."/>
            <person name="Lipski A."/>
        </authorList>
    </citation>
    <scope>NUCLEOTIDE SEQUENCE [LARGE SCALE GENOMIC DNA]</scope>
    <source>
        <strain evidence="1 2">JZ R-183</strain>
    </source>
</reference>